<dbReference type="Pfam" id="PF13289">
    <property type="entry name" value="SIR2_2"/>
    <property type="match status" value="1"/>
</dbReference>
<sequence>MTDDAIDIAEQFEKALNIPKQTWLLSAGASFQSNVPLMYPLTRRVLNVARSERFIGNAAILQAIDDIVADIDEGAHIEVFLTHLADLISMCSRARDNTTQLGGQKVSIATLGELHLGILEIISKTVRWGYSEEQKDGEDVIREEIIGDVANPKVTIDAHLKFTDAVFSRSQAGMDALRGPVEFFTTNYDTLIEDALSLRGISVNDGFTGGGVAYWDGYNHPSGEGAKAIIIKLHGSIDWISPKEDASKLLRVRHSDLYPTPQNQVVIYPQSTKYVNTQLDPFAQLFSRFRSVLSDSSERVLLVCGYSFGDEHINQDIEVAMSNPDSQLTLIAFSYEGDALPETLRHWMGLPWGNRIYVASNKGLYNGSRGPHWGTPNDRSWWTFEGVTNLLANGLPKDIQGAFA</sequence>
<reference evidence="1" key="1">
    <citation type="journal article" date="2014" name="Int. J. Syst. Evol. Microbiol.">
        <title>Complete genome of a new Firmicutes species belonging to the dominant human colonic microbiota ('Ruminococcus bicirculans') reveals two chromosomes and a selective capacity to utilize plant glucans.</title>
        <authorList>
            <consortium name="NISC Comparative Sequencing Program"/>
            <person name="Wegmann U."/>
            <person name="Louis P."/>
            <person name="Goesmann A."/>
            <person name="Henrissat B."/>
            <person name="Duncan S.H."/>
            <person name="Flint H.J."/>
        </authorList>
    </citation>
    <scope>NUCLEOTIDE SEQUENCE</scope>
    <source>
        <strain evidence="1">NBRC 109915</strain>
    </source>
</reference>
<dbReference type="Proteomes" id="UP001161388">
    <property type="component" value="Unassembled WGS sequence"/>
</dbReference>
<evidence type="ECO:0000313" key="1">
    <source>
        <dbReference type="EMBL" id="GLQ25456.1"/>
    </source>
</evidence>
<keyword evidence="2" id="KW-1185">Reference proteome</keyword>
<dbReference type="EMBL" id="BSNL01000001">
    <property type="protein sequence ID" value="GLQ25456.1"/>
    <property type="molecule type" value="Genomic_DNA"/>
</dbReference>
<protein>
    <recommendedName>
        <fullName evidence="3">SIR2-like domain-containing protein</fullName>
    </recommendedName>
</protein>
<gene>
    <name evidence="1" type="ORF">GCM10007927_02590</name>
</gene>
<dbReference type="RefSeq" id="WP_284369793.1">
    <property type="nucleotide sequence ID" value="NZ_BSNL01000001.1"/>
</dbReference>
<evidence type="ECO:0000313" key="2">
    <source>
        <dbReference type="Proteomes" id="UP001161388"/>
    </source>
</evidence>
<evidence type="ECO:0008006" key="3">
    <source>
        <dbReference type="Google" id="ProtNLM"/>
    </source>
</evidence>
<organism evidence="1 2">
    <name type="scientific">Sulfitobacter pacificus</name>
    <dbReference type="NCBI Taxonomy" id="1499314"/>
    <lineage>
        <taxon>Bacteria</taxon>
        <taxon>Pseudomonadati</taxon>
        <taxon>Pseudomonadota</taxon>
        <taxon>Alphaproteobacteria</taxon>
        <taxon>Rhodobacterales</taxon>
        <taxon>Roseobacteraceae</taxon>
        <taxon>Sulfitobacter</taxon>
    </lineage>
</organism>
<name>A0ABQ5VD60_9RHOB</name>
<reference evidence="1" key="2">
    <citation type="submission" date="2023-01" db="EMBL/GenBank/DDBJ databases">
        <title>Draft genome sequence of Sulfitobacter pacificus strain NBRC 109915.</title>
        <authorList>
            <person name="Sun Q."/>
            <person name="Mori K."/>
        </authorList>
    </citation>
    <scope>NUCLEOTIDE SEQUENCE</scope>
    <source>
        <strain evidence="1">NBRC 109915</strain>
    </source>
</reference>
<accession>A0ABQ5VD60</accession>
<comment type="caution">
    <text evidence="1">The sequence shown here is derived from an EMBL/GenBank/DDBJ whole genome shotgun (WGS) entry which is preliminary data.</text>
</comment>
<proteinExistence type="predicted"/>